<reference evidence="1" key="1">
    <citation type="submission" date="2021-03" db="EMBL/GenBank/DDBJ databases">
        <authorList>
            <person name="Li Z."/>
            <person name="Yang C."/>
        </authorList>
    </citation>
    <scope>NUCLEOTIDE SEQUENCE</scope>
    <source>
        <strain evidence="1">Dzin_1.0</strain>
        <tissue evidence="1">Leaf</tissue>
    </source>
</reference>
<protein>
    <submittedName>
        <fullName evidence="1">Uncharacterized protein</fullName>
    </submittedName>
</protein>
<evidence type="ECO:0000313" key="2">
    <source>
        <dbReference type="Proteomes" id="UP001085076"/>
    </source>
</evidence>
<dbReference type="Proteomes" id="UP001085076">
    <property type="component" value="Miscellaneous, Linkage group lg03"/>
</dbReference>
<reference evidence="1" key="2">
    <citation type="journal article" date="2022" name="Hortic Res">
        <title>The genome of Dioscorea zingiberensis sheds light on the biosynthesis, origin and evolution of the medicinally important diosgenin saponins.</title>
        <authorList>
            <person name="Li Y."/>
            <person name="Tan C."/>
            <person name="Li Z."/>
            <person name="Guo J."/>
            <person name="Li S."/>
            <person name="Chen X."/>
            <person name="Wang C."/>
            <person name="Dai X."/>
            <person name="Yang H."/>
            <person name="Song W."/>
            <person name="Hou L."/>
            <person name="Xu J."/>
            <person name="Tong Z."/>
            <person name="Xu A."/>
            <person name="Yuan X."/>
            <person name="Wang W."/>
            <person name="Yang Q."/>
            <person name="Chen L."/>
            <person name="Sun Z."/>
            <person name="Wang K."/>
            <person name="Pan B."/>
            <person name="Chen J."/>
            <person name="Bao Y."/>
            <person name="Liu F."/>
            <person name="Qi X."/>
            <person name="Gang D.R."/>
            <person name="Wen J."/>
            <person name="Li J."/>
        </authorList>
    </citation>
    <scope>NUCLEOTIDE SEQUENCE</scope>
    <source>
        <strain evidence="1">Dzin_1.0</strain>
    </source>
</reference>
<keyword evidence="2" id="KW-1185">Reference proteome</keyword>
<evidence type="ECO:0000313" key="1">
    <source>
        <dbReference type="EMBL" id="KAJ0978963.1"/>
    </source>
</evidence>
<comment type="caution">
    <text evidence="1">The sequence shown here is derived from an EMBL/GenBank/DDBJ whole genome shotgun (WGS) entry which is preliminary data.</text>
</comment>
<name>A0A9D5HJS3_9LILI</name>
<proteinExistence type="predicted"/>
<accession>A0A9D5HJS3</accession>
<dbReference type="AlphaFoldDB" id="A0A9D5HJS3"/>
<sequence length="67" mass="7003">MSGIVHELHDGFLAHAAAFNILASSVTEETLNKGTNVAIEFLFGGTLVDIVDSLISLNATSAFQGLL</sequence>
<organism evidence="1 2">
    <name type="scientific">Dioscorea zingiberensis</name>
    <dbReference type="NCBI Taxonomy" id="325984"/>
    <lineage>
        <taxon>Eukaryota</taxon>
        <taxon>Viridiplantae</taxon>
        <taxon>Streptophyta</taxon>
        <taxon>Embryophyta</taxon>
        <taxon>Tracheophyta</taxon>
        <taxon>Spermatophyta</taxon>
        <taxon>Magnoliopsida</taxon>
        <taxon>Liliopsida</taxon>
        <taxon>Dioscoreales</taxon>
        <taxon>Dioscoreaceae</taxon>
        <taxon>Dioscorea</taxon>
    </lineage>
</organism>
<dbReference type="EMBL" id="JAGGNH010000003">
    <property type="protein sequence ID" value="KAJ0978963.1"/>
    <property type="molecule type" value="Genomic_DNA"/>
</dbReference>
<gene>
    <name evidence="1" type="ORF">J5N97_014437</name>
</gene>